<keyword evidence="9" id="KW-0460">Magnesium</keyword>
<dbReference type="SUPFAM" id="SSF52540">
    <property type="entry name" value="P-loop containing nucleoside triphosphate hydrolases"/>
    <property type="match status" value="1"/>
</dbReference>
<evidence type="ECO:0000256" key="1">
    <source>
        <dbReference type="ARBA" id="ARBA00004496"/>
    </source>
</evidence>
<evidence type="ECO:0000256" key="7">
    <source>
        <dbReference type="ARBA" id="ARBA00022741"/>
    </source>
</evidence>
<keyword evidence="5" id="KW-0819">tRNA processing</keyword>
<dbReference type="GO" id="GO:0002949">
    <property type="term" value="P:tRNA threonylcarbamoyladenosine modification"/>
    <property type="evidence" value="ECO:0007669"/>
    <property type="project" value="InterPro"/>
</dbReference>
<gene>
    <name evidence="11" type="ORF">GBAR_LOCUS15190</name>
</gene>
<dbReference type="Gene3D" id="3.40.50.300">
    <property type="entry name" value="P-loop containing nucleotide triphosphate hydrolases"/>
    <property type="match status" value="1"/>
</dbReference>
<dbReference type="NCBIfam" id="TIGR00150">
    <property type="entry name" value="T6A_YjeE"/>
    <property type="match status" value="1"/>
</dbReference>
<accession>A0AA35SAI0</accession>
<dbReference type="GO" id="GO:0005737">
    <property type="term" value="C:cytoplasm"/>
    <property type="evidence" value="ECO:0007669"/>
    <property type="project" value="UniProtKB-SubCell"/>
</dbReference>
<keyword evidence="7" id="KW-0547">Nucleotide-binding</keyword>
<dbReference type="Pfam" id="PF02367">
    <property type="entry name" value="TsaE"/>
    <property type="match status" value="1"/>
</dbReference>
<comment type="subcellular location">
    <subcellularLocation>
        <location evidence="1">Cytoplasm</location>
    </subcellularLocation>
</comment>
<evidence type="ECO:0000256" key="4">
    <source>
        <dbReference type="ARBA" id="ARBA00022490"/>
    </source>
</evidence>
<dbReference type="EMBL" id="CASHTH010002214">
    <property type="protein sequence ID" value="CAI8026443.1"/>
    <property type="molecule type" value="Genomic_DNA"/>
</dbReference>
<dbReference type="GO" id="GO:0005524">
    <property type="term" value="F:ATP binding"/>
    <property type="evidence" value="ECO:0007669"/>
    <property type="project" value="UniProtKB-KW"/>
</dbReference>
<organism evidence="11 12">
    <name type="scientific">Geodia barretti</name>
    <name type="common">Barrett's horny sponge</name>
    <dbReference type="NCBI Taxonomy" id="519541"/>
    <lineage>
        <taxon>Eukaryota</taxon>
        <taxon>Metazoa</taxon>
        <taxon>Porifera</taxon>
        <taxon>Demospongiae</taxon>
        <taxon>Heteroscleromorpha</taxon>
        <taxon>Tetractinellida</taxon>
        <taxon>Astrophorina</taxon>
        <taxon>Geodiidae</taxon>
        <taxon>Geodia</taxon>
    </lineage>
</organism>
<dbReference type="PANTHER" id="PTHR33540">
    <property type="entry name" value="TRNA THREONYLCARBAMOYLADENOSINE BIOSYNTHESIS PROTEIN TSAE"/>
    <property type="match status" value="1"/>
</dbReference>
<name>A0AA35SAI0_GEOBA</name>
<comment type="similarity">
    <text evidence="2">Belongs to the TsaE family.</text>
</comment>
<keyword evidence="12" id="KW-1185">Reference proteome</keyword>
<keyword evidence="6" id="KW-0479">Metal-binding</keyword>
<reference evidence="11" key="1">
    <citation type="submission" date="2023-03" db="EMBL/GenBank/DDBJ databases">
        <authorList>
            <person name="Steffen K."/>
            <person name="Cardenas P."/>
        </authorList>
    </citation>
    <scope>NUCLEOTIDE SEQUENCE</scope>
</reference>
<protein>
    <recommendedName>
        <fullName evidence="3">tRNA threonylcarbamoyladenosine biosynthesis protein TsaE</fullName>
    </recommendedName>
    <alternativeName>
        <fullName evidence="10">t(6)A37 threonylcarbamoyladenosine biosynthesis protein TsaE</fullName>
    </alternativeName>
</protein>
<evidence type="ECO:0000256" key="8">
    <source>
        <dbReference type="ARBA" id="ARBA00022840"/>
    </source>
</evidence>
<dbReference type="InterPro" id="IPR003442">
    <property type="entry name" value="T6A_TsaE"/>
</dbReference>
<dbReference type="InterPro" id="IPR027417">
    <property type="entry name" value="P-loop_NTPase"/>
</dbReference>
<dbReference type="AlphaFoldDB" id="A0AA35SAI0"/>
<evidence type="ECO:0000256" key="5">
    <source>
        <dbReference type="ARBA" id="ARBA00022694"/>
    </source>
</evidence>
<dbReference type="PANTHER" id="PTHR33540:SF2">
    <property type="entry name" value="TRNA THREONYLCARBAMOYLADENOSINE BIOSYNTHESIS PROTEIN TSAE"/>
    <property type="match status" value="1"/>
</dbReference>
<comment type="caution">
    <text evidence="11">The sequence shown here is derived from an EMBL/GenBank/DDBJ whole genome shotgun (WGS) entry which is preliminary data.</text>
</comment>
<evidence type="ECO:0000256" key="3">
    <source>
        <dbReference type="ARBA" id="ARBA00019010"/>
    </source>
</evidence>
<keyword evidence="4" id="KW-0963">Cytoplasm</keyword>
<evidence type="ECO:0000313" key="11">
    <source>
        <dbReference type="EMBL" id="CAI8026443.1"/>
    </source>
</evidence>
<evidence type="ECO:0000256" key="6">
    <source>
        <dbReference type="ARBA" id="ARBA00022723"/>
    </source>
</evidence>
<dbReference type="GO" id="GO:0046872">
    <property type="term" value="F:metal ion binding"/>
    <property type="evidence" value="ECO:0007669"/>
    <property type="project" value="UniProtKB-KW"/>
</dbReference>
<keyword evidence="8" id="KW-0067">ATP-binding</keyword>
<evidence type="ECO:0000256" key="9">
    <source>
        <dbReference type="ARBA" id="ARBA00022842"/>
    </source>
</evidence>
<proteinExistence type="inferred from homology"/>
<sequence>MKDNFRIHSMQITLESHATSTTHEIGRTIGSKVVPGDIVLLSGSLGAGKTTLTQGIVWGLGSAEYARSPTFVLVNEYDARVPVYHMDLYRLDSFEEVDGLGLDDYLYGDGVCVIEWADKASSYFPERHLSVFIRTVSDEIRELTIESCNTELHSIFDALGRIGASITGSA</sequence>
<evidence type="ECO:0000313" key="12">
    <source>
        <dbReference type="Proteomes" id="UP001174909"/>
    </source>
</evidence>
<dbReference type="Proteomes" id="UP001174909">
    <property type="component" value="Unassembled WGS sequence"/>
</dbReference>
<evidence type="ECO:0000256" key="10">
    <source>
        <dbReference type="ARBA" id="ARBA00032441"/>
    </source>
</evidence>
<evidence type="ECO:0000256" key="2">
    <source>
        <dbReference type="ARBA" id="ARBA00007599"/>
    </source>
</evidence>